<evidence type="ECO:0000256" key="1">
    <source>
        <dbReference type="SAM" id="MobiDB-lite"/>
    </source>
</evidence>
<evidence type="ECO:0000313" key="5">
    <source>
        <dbReference type="Proteomes" id="UP000275232"/>
    </source>
</evidence>
<dbReference type="Gene3D" id="3.10.620.30">
    <property type="match status" value="1"/>
</dbReference>
<accession>A0A3N5CWF6</accession>
<dbReference type="Proteomes" id="UP000275232">
    <property type="component" value="Unassembled WGS sequence"/>
</dbReference>
<organism evidence="4 5">
    <name type="scientific">Aurantiacibacter spongiae</name>
    <dbReference type="NCBI Taxonomy" id="2488860"/>
    <lineage>
        <taxon>Bacteria</taxon>
        <taxon>Pseudomonadati</taxon>
        <taxon>Pseudomonadota</taxon>
        <taxon>Alphaproteobacteria</taxon>
        <taxon>Sphingomonadales</taxon>
        <taxon>Erythrobacteraceae</taxon>
        <taxon>Aurantiacibacter</taxon>
    </lineage>
</organism>
<protein>
    <submittedName>
        <fullName evidence="4">DUF3857 domain-containing protein</fullName>
    </submittedName>
</protein>
<reference evidence="4 5" key="1">
    <citation type="submission" date="2018-11" db="EMBL/GenBank/DDBJ databases">
        <title>Erythrobacter spongiae sp. nov., isolated from a marine sponge.</title>
        <authorList>
            <person name="Zhuang L."/>
            <person name="Luo L."/>
        </authorList>
    </citation>
    <scope>NUCLEOTIDE SEQUENCE [LARGE SCALE GENOMIC DNA]</scope>
    <source>
        <strain evidence="4 5">HN-E23</strain>
    </source>
</reference>
<comment type="caution">
    <text evidence="4">The sequence shown here is derived from an EMBL/GenBank/DDBJ whole genome shotgun (WGS) entry which is preliminary data.</text>
</comment>
<keyword evidence="5" id="KW-1185">Reference proteome</keyword>
<dbReference type="SUPFAM" id="SSF54001">
    <property type="entry name" value="Cysteine proteinases"/>
    <property type="match status" value="1"/>
</dbReference>
<evidence type="ECO:0000259" key="2">
    <source>
        <dbReference type="Pfam" id="PF01841"/>
    </source>
</evidence>
<dbReference type="OrthoDB" id="98874at2"/>
<name>A0A3N5CWF6_9SPHN</name>
<dbReference type="Gene3D" id="2.60.40.3140">
    <property type="match status" value="1"/>
</dbReference>
<proteinExistence type="predicted"/>
<gene>
    <name evidence="4" type="ORF">EG799_04020</name>
</gene>
<feature type="region of interest" description="Disordered" evidence="1">
    <location>
        <begin position="491"/>
        <end position="510"/>
    </location>
</feature>
<sequence length="637" mass="69805">MPDDARGVVFIRRQDTVVHLATEGERIFNAFRIRLLQPAALQLGNIAIQWNPAAGTPQIHSILIHRDGATIDVLDQAEFEILRREDNLEAAAIDGLLTATLRVPDLRIDDEPGWAFTVPTADPTLADRDAGLLALGATPPAGRYRLSLTWEDGQEPAIRATDDLAAMITRTDNAVLISADTPSALIPPKDAPPRYNWQRVLEYSDFADWPALSRRVHALFQEAASVPGDSPVAREAARIAAAHDTDLARAAAALELVQKQVRYVYVGLNGSNIRPARAEITWERRYGDCKGKTALLLALLGAMGIEAEVVLANNQGGDDGLDERLPSPLLFDHVLVRATIDGQQYWLDGTFPDAFGPAQRPVPPYRWVLPLAANGAPLDRVEWQPERHPTELALYEIDARAGFDEPAHITQTNVTRGLEALAQYAQLSQVTDDQLETAIRSQLAGSTSWNTIDSVKWRFDEASQASVMEISGTGPVNWEDEGGAARSLILPGGGFSPPDRRQRSAADGDAPFWQDSRFTCHVTSVRLPETTEPSEWSHNSAFETAIYGSSYARVFDLRDGTMRMMRVFRTDESEISAEQAASDTRRLSGFDNSMARINFEPGLAGDAAMQPNDADHVPATFDRDWVADDSACLSAVD</sequence>
<evidence type="ECO:0000259" key="3">
    <source>
        <dbReference type="Pfam" id="PF12969"/>
    </source>
</evidence>
<evidence type="ECO:0000313" key="4">
    <source>
        <dbReference type="EMBL" id="RPF72666.1"/>
    </source>
</evidence>
<feature type="domain" description="Transglutaminase-like" evidence="2">
    <location>
        <begin position="236"/>
        <end position="327"/>
    </location>
</feature>
<dbReference type="EMBL" id="RPFZ01000001">
    <property type="protein sequence ID" value="RPF72666.1"/>
    <property type="molecule type" value="Genomic_DNA"/>
</dbReference>
<dbReference type="InterPro" id="IPR024618">
    <property type="entry name" value="DUF3857"/>
</dbReference>
<dbReference type="Pfam" id="PF01841">
    <property type="entry name" value="Transglut_core"/>
    <property type="match status" value="1"/>
</dbReference>
<dbReference type="InterPro" id="IPR002931">
    <property type="entry name" value="Transglutaminase-like"/>
</dbReference>
<feature type="domain" description="DUF3857" evidence="3">
    <location>
        <begin position="28"/>
        <end position="161"/>
    </location>
</feature>
<dbReference type="InterPro" id="IPR038765">
    <property type="entry name" value="Papain-like_cys_pep_sf"/>
</dbReference>
<dbReference type="AlphaFoldDB" id="A0A3N5CWF6"/>
<dbReference type="Pfam" id="PF12969">
    <property type="entry name" value="DUF3857"/>
    <property type="match status" value="1"/>
</dbReference>